<evidence type="ECO:0000256" key="5">
    <source>
        <dbReference type="HAMAP-Rule" id="MF_00376"/>
    </source>
</evidence>
<dbReference type="HAMAP" id="MF_00376">
    <property type="entry name" value="Dephospho_CoA_kinase"/>
    <property type="match status" value="1"/>
</dbReference>
<dbReference type="EMBL" id="JAOTIF010000011">
    <property type="protein sequence ID" value="MCU7550312.1"/>
    <property type="molecule type" value="Genomic_DNA"/>
</dbReference>
<comment type="pathway">
    <text evidence="5">Cofactor biosynthesis; coenzyme A biosynthesis; CoA from (R)-pantothenate: step 5/5.</text>
</comment>
<comment type="caution">
    <text evidence="7">The sequence shown here is derived from an EMBL/GenBank/DDBJ whole genome shotgun (WGS) entry which is preliminary data.</text>
</comment>
<sequence>MLKIGLTGGIGSGKTTIAKVFELLNVPVYYADAVSKRLYHTNKELMESMKKHFGEDIYTGDQINRQKLAAIVFNDAQKLQLLNKLVHPLTIKDAQQWMEQQTAPYVIKEAALLFESGSVAGLDYVIGISTPKHLRIKRVMDRDGVSREEVLARMNKQIDEGIKMRLCDFIIENNEQKLVIPQILELHKTLLSLTNK</sequence>
<gene>
    <name evidence="5 7" type="primary">coaE</name>
    <name evidence="7" type="ORF">OCK74_14415</name>
</gene>
<dbReference type="PROSITE" id="PS51219">
    <property type="entry name" value="DPCK"/>
    <property type="match status" value="1"/>
</dbReference>
<dbReference type="GO" id="GO:0015937">
    <property type="term" value="P:coenzyme A biosynthetic process"/>
    <property type="evidence" value="ECO:0007669"/>
    <property type="project" value="UniProtKB-UniRule"/>
</dbReference>
<evidence type="ECO:0000256" key="4">
    <source>
        <dbReference type="ARBA" id="ARBA00022993"/>
    </source>
</evidence>
<dbReference type="GO" id="GO:0005524">
    <property type="term" value="F:ATP binding"/>
    <property type="evidence" value="ECO:0007669"/>
    <property type="project" value="UniProtKB-UniRule"/>
</dbReference>
<keyword evidence="2 5" id="KW-0547">Nucleotide-binding</keyword>
<evidence type="ECO:0000256" key="1">
    <source>
        <dbReference type="ARBA" id="ARBA00009018"/>
    </source>
</evidence>
<keyword evidence="5 7" id="KW-0808">Transferase</keyword>
<keyword evidence="8" id="KW-1185">Reference proteome</keyword>
<comment type="subcellular location">
    <subcellularLocation>
        <location evidence="5">Cytoplasm</location>
    </subcellularLocation>
</comment>
<proteinExistence type="inferred from homology"/>
<reference evidence="7" key="2">
    <citation type="submission" date="2023-04" db="EMBL/GenBank/DDBJ databases">
        <title>Paracnuella aquatica gen. nov., sp. nov., a member of the family Chitinophagaceae isolated from a hot spring.</title>
        <authorList>
            <person name="Wang C."/>
        </authorList>
    </citation>
    <scope>NUCLEOTIDE SEQUENCE</scope>
    <source>
        <strain evidence="7">LB-8</strain>
    </source>
</reference>
<dbReference type="PANTHER" id="PTHR10695:SF46">
    <property type="entry name" value="BIFUNCTIONAL COENZYME A SYNTHASE-RELATED"/>
    <property type="match status" value="1"/>
</dbReference>
<evidence type="ECO:0000256" key="3">
    <source>
        <dbReference type="ARBA" id="ARBA00022840"/>
    </source>
</evidence>
<organism evidence="7 8">
    <name type="scientific">Paraflavisolibacter caeni</name>
    <dbReference type="NCBI Taxonomy" id="2982496"/>
    <lineage>
        <taxon>Bacteria</taxon>
        <taxon>Pseudomonadati</taxon>
        <taxon>Bacteroidota</taxon>
        <taxon>Chitinophagia</taxon>
        <taxon>Chitinophagales</taxon>
        <taxon>Chitinophagaceae</taxon>
        <taxon>Paraflavisolibacter</taxon>
    </lineage>
</organism>
<evidence type="ECO:0000256" key="2">
    <source>
        <dbReference type="ARBA" id="ARBA00022741"/>
    </source>
</evidence>
<protein>
    <recommendedName>
        <fullName evidence="5 6">Dephospho-CoA kinase</fullName>
        <ecNumber evidence="5 6">2.7.1.24</ecNumber>
    </recommendedName>
    <alternativeName>
        <fullName evidence="5">Dephosphocoenzyme A kinase</fullName>
    </alternativeName>
</protein>
<dbReference type="Pfam" id="PF01121">
    <property type="entry name" value="CoaE"/>
    <property type="match status" value="1"/>
</dbReference>
<name>A0A9X3BHW6_9BACT</name>
<keyword evidence="4 5" id="KW-0173">Coenzyme A biosynthesis</keyword>
<comment type="function">
    <text evidence="5">Catalyzes the phosphorylation of the 3'-hydroxyl group of dephosphocoenzyme A to form coenzyme A.</text>
</comment>
<evidence type="ECO:0000313" key="7">
    <source>
        <dbReference type="EMBL" id="MCU7550312.1"/>
    </source>
</evidence>
<dbReference type="Proteomes" id="UP001155483">
    <property type="component" value="Unassembled WGS sequence"/>
</dbReference>
<dbReference type="InterPro" id="IPR001977">
    <property type="entry name" value="Depp_CoAkinase"/>
</dbReference>
<dbReference type="RefSeq" id="WP_279297751.1">
    <property type="nucleotide sequence ID" value="NZ_JAOTIF010000011.1"/>
</dbReference>
<accession>A0A9X3BHW6</accession>
<comment type="similarity">
    <text evidence="1 5">Belongs to the CoaE family.</text>
</comment>
<dbReference type="SUPFAM" id="SSF52540">
    <property type="entry name" value="P-loop containing nucleoside triphosphate hydrolases"/>
    <property type="match status" value="1"/>
</dbReference>
<dbReference type="PANTHER" id="PTHR10695">
    <property type="entry name" value="DEPHOSPHO-COA KINASE-RELATED"/>
    <property type="match status" value="1"/>
</dbReference>
<keyword evidence="5 7" id="KW-0418">Kinase</keyword>
<keyword evidence="5" id="KW-0963">Cytoplasm</keyword>
<dbReference type="GO" id="GO:0005737">
    <property type="term" value="C:cytoplasm"/>
    <property type="evidence" value="ECO:0007669"/>
    <property type="project" value="UniProtKB-SubCell"/>
</dbReference>
<dbReference type="NCBIfam" id="TIGR00152">
    <property type="entry name" value="dephospho-CoA kinase"/>
    <property type="match status" value="1"/>
</dbReference>
<dbReference type="CDD" id="cd02022">
    <property type="entry name" value="DPCK"/>
    <property type="match status" value="1"/>
</dbReference>
<evidence type="ECO:0000256" key="6">
    <source>
        <dbReference type="NCBIfam" id="TIGR00152"/>
    </source>
</evidence>
<evidence type="ECO:0000313" key="8">
    <source>
        <dbReference type="Proteomes" id="UP001155483"/>
    </source>
</evidence>
<comment type="catalytic activity">
    <reaction evidence="5">
        <text>3'-dephospho-CoA + ATP = ADP + CoA + H(+)</text>
        <dbReference type="Rhea" id="RHEA:18245"/>
        <dbReference type="ChEBI" id="CHEBI:15378"/>
        <dbReference type="ChEBI" id="CHEBI:30616"/>
        <dbReference type="ChEBI" id="CHEBI:57287"/>
        <dbReference type="ChEBI" id="CHEBI:57328"/>
        <dbReference type="ChEBI" id="CHEBI:456216"/>
        <dbReference type="EC" id="2.7.1.24"/>
    </reaction>
</comment>
<keyword evidence="3 5" id="KW-0067">ATP-binding</keyword>
<dbReference type="Gene3D" id="3.40.50.300">
    <property type="entry name" value="P-loop containing nucleotide triphosphate hydrolases"/>
    <property type="match status" value="1"/>
</dbReference>
<feature type="binding site" evidence="5">
    <location>
        <begin position="11"/>
        <end position="16"/>
    </location>
    <ligand>
        <name>ATP</name>
        <dbReference type="ChEBI" id="CHEBI:30616"/>
    </ligand>
</feature>
<dbReference type="AlphaFoldDB" id="A0A9X3BHW6"/>
<dbReference type="InterPro" id="IPR027417">
    <property type="entry name" value="P-loop_NTPase"/>
</dbReference>
<dbReference type="GO" id="GO:0004140">
    <property type="term" value="F:dephospho-CoA kinase activity"/>
    <property type="evidence" value="ECO:0007669"/>
    <property type="project" value="UniProtKB-UniRule"/>
</dbReference>
<dbReference type="EC" id="2.7.1.24" evidence="5 6"/>
<reference evidence="7" key="1">
    <citation type="submission" date="2022-09" db="EMBL/GenBank/DDBJ databases">
        <authorList>
            <person name="Yuan C."/>
            <person name="Ke Z."/>
        </authorList>
    </citation>
    <scope>NUCLEOTIDE SEQUENCE</scope>
    <source>
        <strain evidence="7">LB-8</strain>
    </source>
</reference>